<proteinExistence type="predicted"/>
<dbReference type="Pfam" id="PF10988">
    <property type="entry name" value="DUF2807"/>
    <property type="match status" value="1"/>
</dbReference>
<dbReference type="Proteomes" id="UP001378956">
    <property type="component" value="Unassembled WGS sequence"/>
</dbReference>
<dbReference type="PANTHER" id="PTHR39200">
    <property type="entry name" value="HYPOTHETICAL EXPORTED PROTEIN"/>
    <property type="match status" value="1"/>
</dbReference>
<evidence type="ECO:0000313" key="2">
    <source>
        <dbReference type="EMBL" id="MEJ2900930.1"/>
    </source>
</evidence>
<sequence>MRNLLLYVYISLLFISCSKDRLTASGDKITEERNPGNFTGINASGSNPVHVVYGADFKVVLKGSDNLIPHFKTKVMSSVLYLEYERTSVQHDDIEVFITMPLIDRVSLSGSGEVEIKGQFPDVDTFRASLSGSGEIEVDETFNARQAKVDISGSGNADLEKLNAKNADIDISGSGDVKIKVQDLLKAAISGSGKVYYWGSPQVNSDISGSGKVIKF</sequence>
<gene>
    <name evidence="2" type="ORF">WAE58_00755</name>
</gene>
<protein>
    <submittedName>
        <fullName evidence="2">Head GIN domain-containing protein</fullName>
    </submittedName>
</protein>
<keyword evidence="3" id="KW-1185">Reference proteome</keyword>
<dbReference type="PROSITE" id="PS51257">
    <property type="entry name" value="PROKAR_LIPOPROTEIN"/>
    <property type="match status" value="1"/>
</dbReference>
<reference evidence="2 3" key="1">
    <citation type="submission" date="2024-03" db="EMBL/GenBank/DDBJ databases">
        <title>Sequence of Lycoming College Course Isolates.</title>
        <authorList>
            <person name="Plotts O."/>
            <person name="Newman J."/>
        </authorList>
    </citation>
    <scope>NUCLEOTIDE SEQUENCE [LARGE SCALE GENOMIC DNA]</scope>
    <source>
        <strain evidence="2 3">CJB-3</strain>
    </source>
</reference>
<feature type="domain" description="Putative auto-transporter adhesin head GIN" evidence="1">
    <location>
        <begin position="37"/>
        <end position="201"/>
    </location>
</feature>
<comment type="caution">
    <text evidence="2">The sequence shown here is derived from an EMBL/GenBank/DDBJ whole genome shotgun (WGS) entry which is preliminary data.</text>
</comment>
<accession>A0ABU8NFE5</accession>
<name>A0ABU8NFE5_9SPHI</name>
<dbReference type="EMBL" id="JBBEUB010000001">
    <property type="protein sequence ID" value="MEJ2900930.1"/>
    <property type="molecule type" value="Genomic_DNA"/>
</dbReference>
<organism evidence="2 3">
    <name type="scientific">Pedobacter panaciterrae</name>
    <dbReference type="NCBI Taxonomy" id="363849"/>
    <lineage>
        <taxon>Bacteria</taxon>
        <taxon>Pseudomonadati</taxon>
        <taxon>Bacteroidota</taxon>
        <taxon>Sphingobacteriia</taxon>
        <taxon>Sphingobacteriales</taxon>
        <taxon>Sphingobacteriaceae</taxon>
        <taxon>Pedobacter</taxon>
    </lineage>
</organism>
<dbReference type="PANTHER" id="PTHR39200:SF1">
    <property type="entry name" value="AUTO-TRANSPORTER ADHESIN HEAD GIN DOMAIN-CONTAINING PROTEIN-RELATED"/>
    <property type="match status" value="1"/>
</dbReference>
<evidence type="ECO:0000259" key="1">
    <source>
        <dbReference type="Pfam" id="PF10988"/>
    </source>
</evidence>
<evidence type="ECO:0000313" key="3">
    <source>
        <dbReference type="Proteomes" id="UP001378956"/>
    </source>
</evidence>
<dbReference type="Gene3D" id="2.160.20.120">
    <property type="match status" value="2"/>
</dbReference>
<dbReference type="InterPro" id="IPR021255">
    <property type="entry name" value="DUF2807"/>
</dbReference>
<dbReference type="RefSeq" id="WP_172663275.1">
    <property type="nucleotide sequence ID" value="NZ_CBFGNQ010000019.1"/>
</dbReference>